<proteinExistence type="predicted"/>
<comment type="caution">
    <text evidence="1">The sequence shown here is derived from an EMBL/GenBank/DDBJ whole genome shotgun (WGS) entry which is preliminary data.</text>
</comment>
<dbReference type="Proteomes" id="UP001576774">
    <property type="component" value="Unassembled WGS sequence"/>
</dbReference>
<reference evidence="1 2" key="1">
    <citation type="submission" date="2024-09" db="EMBL/GenBank/DDBJ databases">
        <title>Floridaenema gen nov. (Aerosakkonemataceae, Aerosakkonematales ord. nov., Cyanobacteria) from benthic tropical and subtropical fresh waters, with the description of four new species.</title>
        <authorList>
            <person name="Moretto J.A."/>
            <person name="Berthold D.E."/>
            <person name="Lefler F.W."/>
            <person name="Huang I.-S."/>
            <person name="Laughinghouse H. IV."/>
        </authorList>
    </citation>
    <scope>NUCLEOTIDE SEQUENCE [LARGE SCALE GENOMIC DNA]</scope>
    <source>
        <strain evidence="1 2">BLCC-F46</strain>
    </source>
</reference>
<evidence type="ECO:0000313" key="2">
    <source>
        <dbReference type="Proteomes" id="UP001576774"/>
    </source>
</evidence>
<evidence type="ECO:0000313" key="1">
    <source>
        <dbReference type="EMBL" id="MFB2880893.1"/>
    </source>
</evidence>
<dbReference type="EMBL" id="JBHFNQ010000212">
    <property type="protein sequence ID" value="MFB2880893.1"/>
    <property type="molecule type" value="Genomic_DNA"/>
</dbReference>
<gene>
    <name evidence="1" type="ORF">ACE1CC_28930</name>
</gene>
<organism evidence="1 2">
    <name type="scientific">Floridaenema aerugineum BLCC-F46</name>
    <dbReference type="NCBI Taxonomy" id="3153654"/>
    <lineage>
        <taxon>Bacteria</taxon>
        <taxon>Bacillati</taxon>
        <taxon>Cyanobacteriota</taxon>
        <taxon>Cyanophyceae</taxon>
        <taxon>Oscillatoriophycideae</taxon>
        <taxon>Aerosakkonematales</taxon>
        <taxon>Aerosakkonemataceae</taxon>
        <taxon>Floridanema</taxon>
        <taxon>Floridanema aerugineum</taxon>
    </lineage>
</organism>
<keyword evidence="2" id="KW-1185">Reference proteome</keyword>
<name>A0ABV4XDK9_9CYAN</name>
<accession>A0ABV4XDK9</accession>
<sequence length="74" mass="8486">MNTNPKIPDAETRANSVARLREVCLMFDALNMTLDEAIASAEAHIRNSSLNRRRQERGNKLIEAYRQNQKLENS</sequence>
<dbReference type="RefSeq" id="WP_413273887.1">
    <property type="nucleotide sequence ID" value="NZ_JBHFNQ010000212.1"/>
</dbReference>
<protein>
    <submittedName>
        <fullName evidence="1">Uncharacterized protein</fullName>
    </submittedName>
</protein>